<gene>
    <name evidence="1" type="ORF">C8A00DRAFT_16356</name>
</gene>
<dbReference type="EMBL" id="MU856979">
    <property type="protein sequence ID" value="KAK4152316.1"/>
    <property type="molecule type" value="Genomic_DNA"/>
</dbReference>
<evidence type="ECO:0000313" key="1">
    <source>
        <dbReference type="EMBL" id="KAK4152316.1"/>
    </source>
</evidence>
<feature type="non-terminal residue" evidence="1">
    <location>
        <position position="1"/>
    </location>
</feature>
<dbReference type="InterPro" id="IPR012338">
    <property type="entry name" value="Beta-lactam/transpept-like"/>
</dbReference>
<accession>A0AAN6ZXC7</accession>
<proteinExistence type="predicted"/>
<name>A0AAN6ZXC7_9PEZI</name>
<dbReference type="SUPFAM" id="SSF56601">
    <property type="entry name" value="beta-lactamase/transpeptidase-like"/>
    <property type="match status" value="1"/>
</dbReference>
<protein>
    <recommendedName>
        <fullName evidence="3">Beta-lactamase-related domain-containing protein</fullName>
    </recommendedName>
</protein>
<sequence>STPELPENSPVDHGVGGVLNMADVEGKRRKGSLMWAGMCNSRWASRLLAWIDPETGIGAVLLVNVIPYGDATVLKLHEELERAVYEELVPGWKTSQ</sequence>
<reference evidence="1" key="2">
    <citation type="submission" date="2023-05" db="EMBL/GenBank/DDBJ databases">
        <authorList>
            <consortium name="Lawrence Berkeley National Laboratory"/>
            <person name="Steindorff A."/>
            <person name="Hensen N."/>
            <person name="Bonometti L."/>
            <person name="Westerberg I."/>
            <person name="Brannstrom I.O."/>
            <person name="Guillou S."/>
            <person name="Cros-Aarteil S."/>
            <person name="Calhoun S."/>
            <person name="Haridas S."/>
            <person name="Kuo A."/>
            <person name="Mondo S."/>
            <person name="Pangilinan J."/>
            <person name="Riley R."/>
            <person name="Labutti K."/>
            <person name="Andreopoulos B."/>
            <person name="Lipzen A."/>
            <person name="Chen C."/>
            <person name="Yanf M."/>
            <person name="Daum C."/>
            <person name="Ng V."/>
            <person name="Clum A."/>
            <person name="Ohm R."/>
            <person name="Martin F."/>
            <person name="Silar P."/>
            <person name="Natvig D."/>
            <person name="Lalanne C."/>
            <person name="Gautier V."/>
            <person name="Ament-Velasquez S.L."/>
            <person name="Kruys A."/>
            <person name="Hutchinson M.I."/>
            <person name="Powell A.J."/>
            <person name="Barry K."/>
            <person name="Miller A.N."/>
            <person name="Grigoriev I.V."/>
            <person name="Debuchy R."/>
            <person name="Gladieux P."/>
            <person name="Thoren M.H."/>
            <person name="Johannesson H."/>
        </authorList>
    </citation>
    <scope>NUCLEOTIDE SEQUENCE</scope>
    <source>
        <strain evidence="1">CBS 538.74</strain>
    </source>
</reference>
<dbReference type="Gene3D" id="3.40.710.10">
    <property type="entry name" value="DD-peptidase/beta-lactamase superfamily"/>
    <property type="match status" value="1"/>
</dbReference>
<dbReference type="Proteomes" id="UP001302745">
    <property type="component" value="Unassembled WGS sequence"/>
</dbReference>
<reference evidence="1" key="1">
    <citation type="journal article" date="2023" name="Mol. Phylogenet. Evol.">
        <title>Genome-scale phylogeny and comparative genomics of the fungal order Sordariales.</title>
        <authorList>
            <person name="Hensen N."/>
            <person name="Bonometti L."/>
            <person name="Westerberg I."/>
            <person name="Brannstrom I.O."/>
            <person name="Guillou S."/>
            <person name="Cros-Aarteil S."/>
            <person name="Calhoun S."/>
            <person name="Haridas S."/>
            <person name="Kuo A."/>
            <person name="Mondo S."/>
            <person name="Pangilinan J."/>
            <person name="Riley R."/>
            <person name="LaButti K."/>
            <person name="Andreopoulos B."/>
            <person name="Lipzen A."/>
            <person name="Chen C."/>
            <person name="Yan M."/>
            <person name="Daum C."/>
            <person name="Ng V."/>
            <person name="Clum A."/>
            <person name="Steindorff A."/>
            <person name="Ohm R.A."/>
            <person name="Martin F."/>
            <person name="Silar P."/>
            <person name="Natvig D.O."/>
            <person name="Lalanne C."/>
            <person name="Gautier V."/>
            <person name="Ament-Velasquez S.L."/>
            <person name="Kruys A."/>
            <person name="Hutchinson M.I."/>
            <person name="Powell A.J."/>
            <person name="Barry K."/>
            <person name="Miller A.N."/>
            <person name="Grigoriev I.V."/>
            <person name="Debuchy R."/>
            <person name="Gladieux P."/>
            <person name="Hiltunen Thoren M."/>
            <person name="Johannesson H."/>
        </authorList>
    </citation>
    <scope>NUCLEOTIDE SEQUENCE</scope>
    <source>
        <strain evidence="1">CBS 538.74</strain>
    </source>
</reference>
<organism evidence="1 2">
    <name type="scientific">Chaetomidium leptoderma</name>
    <dbReference type="NCBI Taxonomy" id="669021"/>
    <lineage>
        <taxon>Eukaryota</taxon>
        <taxon>Fungi</taxon>
        <taxon>Dikarya</taxon>
        <taxon>Ascomycota</taxon>
        <taxon>Pezizomycotina</taxon>
        <taxon>Sordariomycetes</taxon>
        <taxon>Sordariomycetidae</taxon>
        <taxon>Sordariales</taxon>
        <taxon>Chaetomiaceae</taxon>
        <taxon>Chaetomidium</taxon>
    </lineage>
</organism>
<evidence type="ECO:0000313" key="2">
    <source>
        <dbReference type="Proteomes" id="UP001302745"/>
    </source>
</evidence>
<dbReference type="AlphaFoldDB" id="A0AAN6ZXC7"/>
<comment type="caution">
    <text evidence="1">The sequence shown here is derived from an EMBL/GenBank/DDBJ whole genome shotgun (WGS) entry which is preliminary data.</text>
</comment>
<evidence type="ECO:0008006" key="3">
    <source>
        <dbReference type="Google" id="ProtNLM"/>
    </source>
</evidence>
<keyword evidence="2" id="KW-1185">Reference proteome</keyword>